<accession>A0A1B2DVD6</accession>
<organism evidence="2">
    <name type="scientific">Paenibacillus ihbetae</name>
    <dbReference type="NCBI Taxonomy" id="1870820"/>
    <lineage>
        <taxon>Bacteria</taxon>
        <taxon>Bacillati</taxon>
        <taxon>Bacillota</taxon>
        <taxon>Bacilli</taxon>
        <taxon>Bacillales</taxon>
        <taxon>Paenibacillaceae</taxon>
        <taxon>Paenibacillus</taxon>
    </lineage>
</organism>
<keyword evidence="1" id="KW-0472">Membrane</keyword>
<proteinExistence type="predicted"/>
<gene>
    <name evidence="2" type="ORF">BBD41_03095</name>
</gene>
<evidence type="ECO:0008006" key="3">
    <source>
        <dbReference type="Google" id="ProtNLM"/>
    </source>
</evidence>
<sequence>MEWNMIMEYINAELVGVVLACWIIGYVLKQTPLIPDWSIIYLVTIIAIVFACMLLGFTVQSVIQGILCGAVAVFGNQLVKQGKKGVEGE</sequence>
<dbReference type="KEGG" id="pib:BBD41_03095"/>
<feature type="transmembrane region" description="Helical" evidence="1">
    <location>
        <begin position="39"/>
        <end position="56"/>
    </location>
</feature>
<protein>
    <recommendedName>
        <fullName evidence="3">PPE-repeat protein</fullName>
    </recommendedName>
</protein>
<evidence type="ECO:0000256" key="1">
    <source>
        <dbReference type="SAM" id="Phobius"/>
    </source>
</evidence>
<name>A0A1B2DVD6_9BACL</name>
<dbReference type="EMBL" id="CP016809">
    <property type="protein sequence ID" value="ANY71647.1"/>
    <property type="molecule type" value="Genomic_DNA"/>
</dbReference>
<evidence type="ECO:0000313" key="2">
    <source>
        <dbReference type="EMBL" id="ANY71647.1"/>
    </source>
</evidence>
<feature type="transmembrane region" description="Helical" evidence="1">
    <location>
        <begin position="6"/>
        <end position="27"/>
    </location>
</feature>
<keyword evidence="1" id="KW-1133">Transmembrane helix</keyword>
<reference evidence="2" key="1">
    <citation type="submission" date="2016-08" db="EMBL/GenBank/DDBJ databases">
        <title>Complete Genome Seqeunce of Paenibacillus sp. nov. IHBB 9852 from high altitute lake of Indian trans-Himalayas.</title>
        <authorList>
            <person name="Kiran S."/>
            <person name="Swarnkar M.K."/>
            <person name="Rana A."/>
            <person name="Tewari R."/>
            <person name="Gulati A."/>
        </authorList>
    </citation>
    <scope>NUCLEOTIDE SEQUENCE [LARGE SCALE GENOMIC DNA]</scope>
    <source>
        <strain evidence="2">IHBB 9852</strain>
    </source>
</reference>
<dbReference type="InterPro" id="IPR032111">
    <property type="entry name" value="Clostridium_phage_holin"/>
</dbReference>
<dbReference type="AlphaFoldDB" id="A0A1B2DVD6"/>
<dbReference type="Pfam" id="PF16079">
    <property type="entry name" value="Phage_holin_5_2"/>
    <property type="match status" value="1"/>
</dbReference>
<keyword evidence="1" id="KW-0812">Transmembrane</keyword>